<dbReference type="Proteomes" id="UP000652761">
    <property type="component" value="Unassembled WGS sequence"/>
</dbReference>
<gene>
    <name evidence="2" type="ORF">Taro_017120</name>
</gene>
<evidence type="ECO:0000313" key="3">
    <source>
        <dbReference type="Proteomes" id="UP000652761"/>
    </source>
</evidence>
<comment type="caution">
    <text evidence="2">The sequence shown here is derived from an EMBL/GenBank/DDBJ whole genome shotgun (WGS) entry which is preliminary data.</text>
</comment>
<dbReference type="AlphaFoldDB" id="A0A843UYG5"/>
<feature type="compositionally biased region" description="Polar residues" evidence="1">
    <location>
        <begin position="79"/>
        <end position="94"/>
    </location>
</feature>
<keyword evidence="3" id="KW-1185">Reference proteome</keyword>
<name>A0A843UYG5_COLES</name>
<sequence>MVSRRQAVGPSWSYLVGRRRLQVLRSLLPRGHTSQSQSATSQPQPPSSLLRPPSSRSRPASSQPYPAASQPQLASSQPHFTSSPQTPGNASSSAPGPIRRGRGPTKANCVTNLSRGQTMPVNLISGCAIGANGQSVTTFLGVLNRIHCPLWQQDYLKLLDDIKENILRDLVKISERNKANRANLTMPYRRGRTSIHQV</sequence>
<protein>
    <submittedName>
        <fullName evidence="2">Uncharacterized protein</fullName>
    </submittedName>
</protein>
<feature type="compositionally biased region" description="Low complexity" evidence="1">
    <location>
        <begin position="34"/>
        <end position="78"/>
    </location>
</feature>
<reference evidence="2" key="1">
    <citation type="submission" date="2017-07" db="EMBL/GenBank/DDBJ databases">
        <title>Taro Niue Genome Assembly and Annotation.</title>
        <authorList>
            <person name="Atibalentja N."/>
            <person name="Keating K."/>
            <person name="Fields C.J."/>
        </authorList>
    </citation>
    <scope>NUCLEOTIDE SEQUENCE</scope>
    <source>
        <strain evidence="2">Niue_2</strain>
        <tissue evidence="2">Leaf</tissue>
    </source>
</reference>
<feature type="region of interest" description="Disordered" evidence="1">
    <location>
        <begin position="27"/>
        <end position="111"/>
    </location>
</feature>
<evidence type="ECO:0000256" key="1">
    <source>
        <dbReference type="SAM" id="MobiDB-lite"/>
    </source>
</evidence>
<organism evidence="2 3">
    <name type="scientific">Colocasia esculenta</name>
    <name type="common">Wild taro</name>
    <name type="synonym">Arum esculentum</name>
    <dbReference type="NCBI Taxonomy" id="4460"/>
    <lineage>
        <taxon>Eukaryota</taxon>
        <taxon>Viridiplantae</taxon>
        <taxon>Streptophyta</taxon>
        <taxon>Embryophyta</taxon>
        <taxon>Tracheophyta</taxon>
        <taxon>Spermatophyta</taxon>
        <taxon>Magnoliopsida</taxon>
        <taxon>Liliopsida</taxon>
        <taxon>Araceae</taxon>
        <taxon>Aroideae</taxon>
        <taxon>Colocasieae</taxon>
        <taxon>Colocasia</taxon>
    </lineage>
</organism>
<proteinExistence type="predicted"/>
<dbReference type="EMBL" id="NMUH01000774">
    <property type="protein sequence ID" value="MQL84619.1"/>
    <property type="molecule type" value="Genomic_DNA"/>
</dbReference>
<accession>A0A843UYG5</accession>
<evidence type="ECO:0000313" key="2">
    <source>
        <dbReference type="EMBL" id="MQL84619.1"/>
    </source>
</evidence>